<dbReference type="Pfam" id="PF00691">
    <property type="entry name" value="OmpA"/>
    <property type="match status" value="1"/>
</dbReference>
<dbReference type="PROSITE" id="PS01068">
    <property type="entry name" value="OMPA_1"/>
    <property type="match status" value="1"/>
</dbReference>
<keyword evidence="5" id="KW-0812">Transmembrane</keyword>
<gene>
    <name evidence="7" type="ORF">GCM10011383_31150</name>
</gene>
<dbReference type="InterPro" id="IPR006690">
    <property type="entry name" value="OMPA-like_CS"/>
</dbReference>
<dbReference type="Gene3D" id="3.30.1330.60">
    <property type="entry name" value="OmpA-like domain"/>
    <property type="match status" value="1"/>
</dbReference>
<organism evidence="7 8">
    <name type="scientific">Hymenobacter cavernae</name>
    <dbReference type="NCBI Taxonomy" id="2044852"/>
    <lineage>
        <taxon>Bacteria</taxon>
        <taxon>Pseudomonadati</taxon>
        <taxon>Bacteroidota</taxon>
        <taxon>Cytophagia</taxon>
        <taxon>Cytophagales</taxon>
        <taxon>Hymenobacteraceae</taxon>
        <taxon>Hymenobacter</taxon>
    </lineage>
</organism>
<keyword evidence="8" id="KW-1185">Reference proteome</keyword>
<feature type="transmembrane region" description="Helical" evidence="5">
    <location>
        <begin position="193"/>
        <end position="211"/>
    </location>
</feature>
<dbReference type="Pfam" id="PF06078">
    <property type="entry name" value="DUF937"/>
    <property type="match status" value="1"/>
</dbReference>
<keyword evidence="5" id="KW-1133">Transmembrane helix</keyword>
<name>A0ABQ1UGE0_9BACT</name>
<proteinExistence type="predicted"/>
<comment type="caution">
    <text evidence="7">The sequence shown here is derived from an EMBL/GenBank/DDBJ whole genome shotgun (WGS) entry which is preliminary data.</text>
</comment>
<evidence type="ECO:0000313" key="7">
    <source>
        <dbReference type="EMBL" id="GGF17501.1"/>
    </source>
</evidence>
<dbReference type="PANTHER" id="PTHR30329:SF21">
    <property type="entry name" value="LIPOPROTEIN YIAD-RELATED"/>
    <property type="match status" value="1"/>
</dbReference>
<evidence type="ECO:0000259" key="6">
    <source>
        <dbReference type="PROSITE" id="PS51123"/>
    </source>
</evidence>
<dbReference type="SUPFAM" id="SSF103088">
    <property type="entry name" value="OmpA-like"/>
    <property type="match status" value="1"/>
</dbReference>
<comment type="subcellular location">
    <subcellularLocation>
        <location evidence="1">Cell outer membrane</location>
    </subcellularLocation>
</comment>
<sequence length="419" mass="45247">MILTQSLLEEVKSFVLRNELTQVGRIADEPEFETKNALSRVVPLVVNSLVELAEQVSGRDVVWSMAREAAKSEVLSNPHKALYATKSISERGAQLISSLLGERYEPSIQSIAAAAGIQPGSVVDLLNIIVPVALGMLGEQVAEHHWSAEALSRWMRSQQSQQAGELALPAFVVPTTGAGASRATRSADATSRWLWIALVVAACLIGYLLGYQPRPEAEARYQPVYNLPNAAVPDGPWDAGNPAAIQANGNYSKDNGSYIYDRAGVPVVLKLGGGVRQIIGANSTENKLYQFLADPAKNVDNVNLSKNWITFDRIYFESNKAILTAESMWQLSNVASILKTFPKAQVQLGGYTDSTGSATLNERLSQARAQAAKATLVKFGVDSTTVAAKGYGSRHNIASNTSEDGRALNRRVSIHVTRK</sequence>
<protein>
    <recommendedName>
        <fullName evidence="6">OmpA-like domain-containing protein</fullName>
    </recommendedName>
</protein>
<dbReference type="InterPro" id="IPR050330">
    <property type="entry name" value="Bact_OuterMem_StrucFunc"/>
</dbReference>
<dbReference type="InterPro" id="IPR036737">
    <property type="entry name" value="OmpA-like_sf"/>
</dbReference>
<keyword evidence="2 4" id="KW-0472">Membrane</keyword>
<dbReference type="PRINTS" id="PR01021">
    <property type="entry name" value="OMPADOMAIN"/>
</dbReference>
<dbReference type="RefSeq" id="WP_188814948.1">
    <property type="nucleotide sequence ID" value="NZ_BMHT01000005.1"/>
</dbReference>
<dbReference type="EMBL" id="BMHT01000005">
    <property type="protein sequence ID" value="GGF17501.1"/>
    <property type="molecule type" value="Genomic_DNA"/>
</dbReference>
<dbReference type="Proteomes" id="UP000632273">
    <property type="component" value="Unassembled WGS sequence"/>
</dbReference>
<reference evidence="8" key="1">
    <citation type="journal article" date="2019" name="Int. J. Syst. Evol. Microbiol.">
        <title>The Global Catalogue of Microorganisms (GCM) 10K type strain sequencing project: providing services to taxonomists for standard genome sequencing and annotation.</title>
        <authorList>
            <consortium name="The Broad Institute Genomics Platform"/>
            <consortium name="The Broad Institute Genome Sequencing Center for Infectious Disease"/>
            <person name="Wu L."/>
            <person name="Ma J."/>
        </authorList>
    </citation>
    <scope>NUCLEOTIDE SEQUENCE [LARGE SCALE GENOMIC DNA]</scope>
    <source>
        <strain evidence="8">CGMCC 1.15197</strain>
    </source>
</reference>
<evidence type="ECO:0000256" key="3">
    <source>
        <dbReference type="ARBA" id="ARBA00023237"/>
    </source>
</evidence>
<feature type="domain" description="OmpA-like" evidence="6">
    <location>
        <begin position="304"/>
        <end position="419"/>
    </location>
</feature>
<evidence type="ECO:0000256" key="1">
    <source>
        <dbReference type="ARBA" id="ARBA00004442"/>
    </source>
</evidence>
<dbReference type="PROSITE" id="PS51123">
    <property type="entry name" value="OMPA_2"/>
    <property type="match status" value="1"/>
</dbReference>
<evidence type="ECO:0000256" key="2">
    <source>
        <dbReference type="ARBA" id="ARBA00023136"/>
    </source>
</evidence>
<keyword evidence="3" id="KW-0998">Cell outer membrane</keyword>
<dbReference type="InterPro" id="IPR006665">
    <property type="entry name" value="OmpA-like"/>
</dbReference>
<dbReference type="CDD" id="cd07185">
    <property type="entry name" value="OmpA_C-like"/>
    <property type="match status" value="1"/>
</dbReference>
<dbReference type="InterPro" id="IPR006664">
    <property type="entry name" value="OMP_bac"/>
</dbReference>
<dbReference type="PANTHER" id="PTHR30329">
    <property type="entry name" value="STATOR ELEMENT OF FLAGELLAR MOTOR COMPLEX"/>
    <property type="match status" value="1"/>
</dbReference>
<evidence type="ECO:0000256" key="4">
    <source>
        <dbReference type="PROSITE-ProRule" id="PRU00473"/>
    </source>
</evidence>
<evidence type="ECO:0000313" key="8">
    <source>
        <dbReference type="Proteomes" id="UP000632273"/>
    </source>
</evidence>
<evidence type="ECO:0000256" key="5">
    <source>
        <dbReference type="SAM" id="Phobius"/>
    </source>
</evidence>
<accession>A0ABQ1UGE0</accession>
<dbReference type="InterPro" id="IPR009282">
    <property type="entry name" value="DUF937"/>
</dbReference>